<keyword evidence="7" id="KW-1185">Reference proteome</keyword>
<dbReference type="GO" id="GO:0005524">
    <property type="term" value="F:ATP binding"/>
    <property type="evidence" value="ECO:0007669"/>
    <property type="project" value="UniProtKB-KW"/>
</dbReference>
<dbReference type="Proteomes" id="UP001618531">
    <property type="component" value="Unassembled WGS sequence"/>
</dbReference>
<feature type="domain" description="ABC transporter" evidence="5">
    <location>
        <begin position="5"/>
        <end position="233"/>
    </location>
</feature>
<keyword evidence="2" id="KW-0813">Transport</keyword>
<dbReference type="InterPro" id="IPR003593">
    <property type="entry name" value="AAA+_ATPase"/>
</dbReference>
<evidence type="ECO:0000256" key="4">
    <source>
        <dbReference type="ARBA" id="ARBA00022840"/>
    </source>
</evidence>
<dbReference type="PANTHER" id="PTHR43335">
    <property type="entry name" value="ABC TRANSPORTER, ATP-BINDING PROTEIN"/>
    <property type="match status" value="1"/>
</dbReference>
<reference evidence="6 7" key="1">
    <citation type="submission" date="2024-11" db="EMBL/GenBank/DDBJ databases">
        <title>Identification and Characterization of a Novel Fosfomycin Bacillithiol Transferase FosB8 in Paenibacillus illinoisensis.</title>
        <authorList>
            <person name="Lu W."/>
        </authorList>
    </citation>
    <scope>NUCLEOTIDE SEQUENCE [LARGE SCALE GENOMIC DNA]</scope>
    <source>
        <strain evidence="6 7">WP77</strain>
    </source>
</reference>
<keyword evidence="3" id="KW-0547">Nucleotide-binding</keyword>
<dbReference type="SUPFAM" id="SSF52540">
    <property type="entry name" value="P-loop containing nucleoside triphosphate hydrolases"/>
    <property type="match status" value="1"/>
</dbReference>
<dbReference type="InterPro" id="IPR027417">
    <property type="entry name" value="P-loop_NTPase"/>
</dbReference>
<name>A0ABW8HX87_9BACL</name>
<keyword evidence="4 6" id="KW-0067">ATP-binding</keyword>
<dbReference type="InterPro" id="IPR003439">
    <property type="entry name" value="ABC_transporter-like_ATP-bd"/>
</dbReference>
<evidence type="ECO:0000313" key="6">
    <source>
        <dbReference type="EMBL" id="MFK0524061.1"/>
    </source>
</evidence>
<protein>
    <submittedName>
        <fullName evidence="6">ABC transporter ATP-binding protein</fullName>
    </submittedName>
</protein>
<dbReference type="Pfam" id="PF00005">
    <property type="entry name" value="ABC_tran"/>
    <property type="match status" value="1"/>
</dbReference>
<evidence type="ECO:0000313" key="7">
    <source>
        <dbReference type="Proteomes" id="UP001618531"/>
    </source>
</evidence>
<evidence type="ECO:0000256" key="1">
    <source>
        <dbReference type="ARBA" id="ARBA00005417"/>
    </source>
</evidence>
<dbReference type="Gene3D" id="3.40.50.300">
    <property type="entry name" value="P-loop containing nucleotide triphosphate hydrolases"/>
    <property type="match status" value="1"/>
</dbReference>
<evidence type="ECO:0000259" key="5">
    <source>
        <dbReference type="PROSITE" id="PS50893"/>
    </source>
</evidence>
<evidence type="ECO:0000256" key="3">
    <source>
        <dbReference type="ARBA" id="ARBA00022741"/>
    </source>
</evidence>
<dbReference type="PROSITE" id="PS50893">
    <property type="entry name" value="ABC_TRANSPORTER_2"/>
    <property type="match status" value="1"/>
</dbReference>
<dbReference type="PROSITE" id="PS00211">
    <property type="entry name" value="ABC_TRANSPORTER_1"/>
    <property type="match status" value="1"/>
</dbReference>
<dbReference type="SMART" id="SM00382">
    <property type="entry name" value="AAA"/>
    <property type="match status" value="1"/>
</dbReference>
<proteinExistence type="inferred from homology"/>
<comment type="similarity">
    <text evidence="1">Belongs to the ABC transporter superfamily.</text>
</comment>
<dbReference type="InterPro" id="IPR017871">
    <property type="entry name" value="ABC_transporter-like_CS"/>
</dbReference>
<gene>
    <name evidence="6" type="ORF">ACINKY_17835</name>
</gene>
<accession>A0ABW8HX87</accession>
<sequence>MEDIIRTVNLTKQYGNKITVDRVSISVKQGEIYGFLGLNGAGKTTTIRALLGMSKPSSGEVYLFGQRWANGNPDLSRRVGYMVEVPYAYPTFTVRENLSLMARLRGLLVPRAVDEIMEQLNLTQYADSKAKDLSLGNAQKLGLAKALIHKPDVLILDEPTNALDPAGIVEVREMLRALASQQGVTVFISSHILEEISKMASRIGIIHKGVLLEELTTKDFETIRRKQLMIGTKDDRKAQAILSDSGYAVHSTSNNGFALLDDHAVKHPEHIARLLAHHEVPLTMLNIEEENLEHYFLNVIGAEEEKRIETIVDSL</sequence>
<dbReference type="PANTHER" id="PTHR43335:SF4">
    <property type="entry name" value="ABC TRANSPORTER, ATP-BINDING PROTEIN"/>
    <property type="match status" value="1"/>
</dbReference>
<dbReference type="EMBL" id="JBIYSL010000004">
    <property type="protein sequence ID" value="MFK0524061.1"/>
    <property type="molecule type" value="Genomic_DNA"/>
</dbReference>
<organism evidence="6 7">
    <name type="scientific">Paenibacillus illinoisensis</name>
    <dbReference type="NCBI Taxonomy" id="59845"/>
    <lineage>
        <taxon>Bacteria</taxon>
        <taxon>Bacillati</taxon>
        <taxon>Bacillota</taxon>
        <taxon>Bacilli</taxon>
        <taxon>Bacillales</taxon>
        <taxon>Paenibacillaceae</taxon>
        <taxon>Paenibacillus</taxon>
    </lineage>
</organism>
<dbReference type="RefSeq" id="WP_402876522.1">
    <property type="nucleotide sequence ID" value="NZ_JBIYSL010000004.1"/>
</dbReference>
<comment type="caution">
    <text evidence="6">The sequence shown here is derived from an EMBL/GenBank/DDBJ whole genome shotgun (WGS) entry which is preliminary data.</text>
</comment>
<evidence type="ECO:0000256" key="2">
    <source>
        <dbReference type="ARBA" id="ARBA00022448"/>
    </source>
</evidence>